<proteinExistence type="inferred from homology"/>
<dbReference type="PANTHER" id="PTHR30330">
    <property type="entry name" value="AGSS FAMILY TRANSPORTER, SODIUM-ALANINE"/>
    <property type="match status" value="1"/>
</dbReference>
<keyword evidence="5 9" id="KW-0812">Transmembrane</keyword>
<feature type="transmembrane region" description="Helical" evidence="9">
    <location>
        <begin position="347"/>
        <end position="374"/>
    </location>
</feature>
<dbReference type="PANTHER" id="PTHR30330:SF1">
    <property type="entry name" value="AMINO-ACID CARRIER PROTEIN ALST"/>
    <property type="match status" value="1"/>
</dbReference>
<dbReference type="PROSITE" id="PS00873">
    <property type="entry name" value="NA_ALANINE_SYMP"/>
    <property type="match status" value="1"/>
</dbReference>
<evidence type="ECO:0000256" key="2">
    <source>
        <dbReference type="ARBA" id="ARBA00009261"/>
    </source>
</evidence>
<dbReference type="FunFam" id="1.20.1740.10:FF:000004">
    <property type="entry name" value="Sodium:alanine symporter family protein"/>
    <property type="match status" value="1"/>
</dbReference>
<feature type="transmembrane region" description="Helical" evidence="9">
    <location>
        <begin position="417"/>
        <end position="440"/>
    </location>
</feature>
<dbReference type="Proteomes" id="UP000032046">
    <property type="component" value="Unassembled WGS sequence"/>
</dbReference>
<evidence type="ECO:0000256" key="6">
    <source>
        <dbReference type="ARBA" id="ARBA00022847"/>
    </source>
</evidence>
<reference evidence="10 11" key="1">
    <citation type="submission" date="2015-01" db="EMBL/GenBank/DDBJ databases">
        <title>Comparative genomics of non-oral Prevotella species.</title>
        <authorList>
            <person name="Accetto T."/>
            <person name="Nograsek B."/>
            <person name="Avgustin G."/>
        </authorList>
    </citation>
    <scope>NUCLEOTIDE SEQUENCE [LARGE SCALE GENOMIC DNA]</scope>
    <source>
        <strain evidence="10 11">P5-119</strain>
    </source>
</reference>
<dbReference type="PRINTS" id="PR00175">
    <property type="entry name" value="NAALASMPORT"/>
</dbReference>
<feature type="transmembrane region" description="Helical" evidence="9">
    <location>
        <begin position="215"/>
        <end position="238"/>
    </location>
</feature>
<feature type="transmembrane region" description="Helical" evidence="9">
    <location>
        <begin position="386"/>
        <end position="411"/>
    </location>
</feature>
<organism evidence="10 11">
    <name type="scientific">Prevotella pectinovora</name>
    <dbReference type="NCBI Taxonomy" id="1602169"/>
    <lineage>
        <taxon>Bacteria</taxon>
        <taxon>Pseudomonadati</taxon>
        <taxon>Bacteroidota</taxon>
        <taxon>Bacteroidia</taxon>
        <taxon>Bacteroidales</taxon>
        <taxon>Prevotellaceae</taxon>
        <taxon>Prevotella</taxon>
    </lineage>
</organism>
<feature type="transmembrane region" description="Helical" evidence="9">
    <location>
        <begin position="244"/>
        <end position="267"/>
    </location>
</feature>
<evidence type="ECO:0000313" key="11">
    <source>
        <dbReference type="Proteomes" id="UP000032046"/>
    </source>
</evidence>
<gene>
    <name evidence="10" type="ORF">ST44_02825</name>
</gene>
<keyword evidence="11" id="KW-1185">Reference proteome</keyword>
<keyword evidence="3 9" id="KW-0813">Transport</keyword>
<feature type="transmembrane region" description="Helical" evidence="9">
    <location>
        <begin position="305"/>
        <end position="327"/>
    </location>
</feature>
<feature type="transmembrane region" description="Helical" evidence="9">
    <location>
        <begin position="152"/>
        <end position="170"/>
    </location>
</feature>
<dbReference type="Pfam" id="PF01235">
    <property type="entry name" value="Na_Ala_symp"/>
    <property type="match status" value="1"/>
</dbReference>
<evidence type="ECO:0000256" key="3">
    <source>
        <dbReference type="ARBA" id="ARBA00022448"/>
    </source>
</evidence>
<keyword evidence="8 9" id="KW-0472">Membrane</keyword>
<dbReference type="AlphaFoldDB" id="A0A0D0J1T3"/>
<comment type="caution">
    <text evidence="10">The sequence shown here is derived from an EMBL/GenBank/DDBJ whole genome shotgun (WGS) entry which is preliminary data.</text>
</comment>
<evidence type="ECO:0000313" key="10">
    <source>
        <dbReference type="EMBL" id="KIP64195.1"/>
    </source>
</evidence>
<feature type="transmembrane region" description="Helical" evidence="9">
    <location>
        <begin position="6"/>
        <end position="26"/>
    </location>
</feature>
<comment type="subcellular location">
    <subcellularLocation>
        <location evidence="1 9">Cell membrane</location>
        <topology evidence="1 9">Multi-pass membrane protein</topology>
    </subcellularLocation>
</comment>
<dbReference type="NCBIfam" id="TIGR00835">
    <property type="entry name" value="agcS"/>
    <property type="match status" value="1"/>
</dbReference>
<dbReference type="Gene3D" id="1.20.1740.10">
    <property type="entry name" value="Amino acid/polyamine transporter I"/>
    <property type="match status" value="1"/>
</dbReference>
<evidence type="ECO:0000256" key="4">
    <source>
        <dbReference type="ARBA" id="ARBA00022475"/>
    </source>
</evidence>
<dbReference type="STRING" id="1602171.ST44_02825"/>
<evidence type="ECO:0000256" key="9">
    <source>
        <dbReference type="RuleBase" id="RU363064"/>
    </source>
</evidence>
<feature type="transmembrane region" description="Helical" evidence="9">
    <location>
        <begin position="190"/>
        <end position="208"/>
    </location>
</feature>
<dbReference type="EMBL" id="JXQK01000031">
    <property type="protein sequence ID" value="KIP64195.1"/>
    <property type="molecule type" value="Genomic_DNA"/>
</dbReference>
<dbReference type="GO" id="GO:0005886">
    <property type="term" value="C:plasma membrane"/>
    <property type="evidence" value="ECO:0007669"/>
    <property type="project" value="UniProtKB-SubCell"/>
</dbReference>
<evidence type="ECO:0000256" key="5">
    <source>
        <dbReference type="ARBA" id="ARBA00022692"/>
    </source>
</evidence>
<name>A0A0D0J1T3_9BACT</name>
<accession>A0A0D0J1T3</accession>
<sequence length="470" mass="51108">MDVVNDFLWTYIVITLLVVCALYFTIRSRGVQFRLLKDVWHVIADRPLFGEVGSNTVAVDAHPEKKKKKIGSFHAFAVSLSSRVGTGNLAGVASAIFVGGPGAVFWMWVMALFGAATAFVEATLAQLYKRKGADSFYGGPAYYMQMGLHKPWMGVVFAVLITLTFGVANQVVQSNTLCAALADAFDTNQAWIGVVLSVSTLIIVFGGIRRISHFASIVVPFMAIGYILLALVVVLLNITRLPDMFLLIVRSAFGLEQAVGGAIGMAVMQGVKRGLFSNEAGEGSAPNAAAIATTSHPVKQGLLQALGVFADTLVICSCTAFIILLSGEWNSGRDGIILTKYALESEVGQAGGLFITAAIFLFAYSTIIANYFYGETNIRFMTKKRGAVYLFRIITGMVVMAGSLVTLQTAWSVVDLAMGLMTIFNLVAIFLLSPRVFALLRNYIEQRRRHKDPRFTKDMLPDIAKDIECW</sequence>
<comment type="similarity">
    <text evidence="2 9">Belongs to the alanine or glycine:cation symporter (AGCS) (TC 2.A.25) family.</text>
</comment>
<evidence type="ECO:0000256" key="8">
    <source>
        <dbReference type="ARBA" id="ARBA00023136"/>
    </source>
</evidence>
<feature type="transmembrane region" description="Helical" evidence="9">
    <location>
        <begin position="105"/>
        <end position="128"/>
    </location>
</feature>
<dbReference type="GO" id="GO:0005283">
    <property type="term" value="F:amino acid:sodium symporter activity"/>
    <property type="evidence" value="ECO:0007669"/>
    <property type="project" value="InterPro"/>
</dbReference>
<evidence type="ECO:0000256" key="7">
    <source>
        <dbReference type="ARBA" id="ARBA00022989"/>
    </source>
</evidence>
<evidence type="ECO:0000256" key="1">
    <source>
        <dbReference type="ARBA" id="ARBA00004651"/>
    </source>
</evidence>
<keyword evidence="7 9" id="KW-1133">Transmembrane helix</keyword>
<protein>
    <submittedName>
        <fullName evidence="10">Sodium:alanine symporter</fullName>
    </submittedName>
</protein>
<keyword evidence="6 9" id="KW-0769">Symport</keyword>
<dbReference type="InterPro" id="IPR001463">
    <property type="entry name" value="Na/Ala_symport"/>
</dbReference>
<keyword evidence="4 9" id="KW-1003">Cell membrane</keyword>